<gene>
    <name evidence="3" type="ORF">Pma05_74900</name>
</gene>
<dbReference type="InterPro" id="IPR000944">
    <property type="entry name" value="Tscrpt_reg_Rrf2"/>
</dbReference>
<reference evidence="3 4" key="1">
    <citation type="submission" date="2021-01" db="EMBL/GenBank/DDBJ databases">
        <title>Whole genome shotgun sequence of Plantactinospora mayteni NBRC 109088.</title>
        <authorList>
            <person name="Komaki H."/>
            <person name="Tamura T."/>
        </authorList>
    </citation>
    <scope>NUCLEOTIDE SEQUENCE [LARGE SCALE GENOMIC DNA]</scope>
    <source>
        <strain evidence="3 4">NBRC 109088</strain>
    </source>
</reference>
<comment type="caution">
    <text evidence="3">The sequence shown here is derived from an EMBL/GenBank/DDBJ whole genome shotgun (WGS) entry which is preliminary data.</text>
</comment>
<feature type="region of interest" description="Disordered" evidence="2">
    <location>
        <begin position="1"/>
        <end position="27"/>
    </location>
</feature>
<dbReference type="InterPro" id="IPR036388">
    <property type="entry name" value="WH-like_DNA-bd_sf"/>
</dbReference>
<feature type="compositionally biased region" description="Basic and acidic residues" evidence="2">
    <location>
        <begin position="1"/>
        <end position="12"/>
    </location>
</feature>
<dbReference type="Pfam" id="PF02082">
    <property type="entry name" value="Rrf2"/>
    <property type="match status" value="1"/>
</dbReference>
<keyword evidence="4" id="KW-1185">Reference proteome</keyword>
<dbReference type="InterPro" id="IPR036390">
    <property type="entry name" value="WH_DNA-bd_sf"/>
</dbReference>
<dbReference type="NCBIfam" id="TIGR00738">
    <property type="entry name" value="rrf2_super"/>
    <property type="match status" value="1"/>
</dbReference>
<dbReference type="PANTHER" id="PTHR33221">
    <property type="entry name" value="WINGED HELIX-TURN-HELIX TRANSCRIPTIONAL REGULATOR, RRF2 FAMILY"/>
    <property type="match status" value="1"/>
</dbReference>
<dbReference type="PROSITE" id="PS51197">
    <property type="entry name" value="HTH_RRF2_2"/>
    <property type="match status" value="1"/>
</dbReference>
<proteinExistence type="predicted"/>
<protein>
    <recommendedName>
        <fullName evidence="5">Rrf2 family transcriptional regulator</fullName>
    </recommendedName>
</protein>
<dbReference type="Proteomes" id="UP000621500">
    <property type="component" value="Unassembled WGS sequence"/>
</dbReference>
<dbReference type="SUPFAM" id="SSF46785">
    <property type="entry name" value="Winged helix' DNA-binding domain"/>
    <property type="match status" value="1"/>
</dbReference>
<dbReference type="PANTHER" id="PTHR33221:SF5">
    <property type="entry name" value="HTH-TYPE TRANSCRIPTIONAL REGULATOR ISCR"/>
    <property type="match status" value="1"/>
</dbReference>
<evidence type="ECO:0000256" key="2">
    <source>
        <dbReference type="SAM" id="MobiDB-lite"/>
    </source>
</evidence>
<dbReference type="EMBL" id="BONX01000061">
    <property type="protein sequence ID" value="GIH00918.1"/>
    <property type="molecule type" value="Genomic_DNA"/>
</dbReference>
<keyword evidence="1" id="KW-0238">DNA-binding</keyword>
<evidence type="ECO:0000313" key="4">
    <source>
        <dbReference type="Proteomes" id="UP000621500"/>
    </source>
</evidence>
<dbReference type="Gene3D" id="1.10.10.10">
    <property type="entry name" value="Winged helix-like DNA-binding domain superfamily/Winged helix DNA-binding domain"/>
    <property type="match status" value="1"/>
</dbReference>
<evidence type="ECO:0000313" key="3">
    <source>
        <dbReference type="EMBL" id="GIH00918.1"/>
    </source>
</evidence>
<sequence length="169" mass="17743">MELGGRGERWVSDLDPSPGATPPIGGTSAVHISARTDYAIRAMLVIAESHPRLVTTSEIATVDQIPASFLSEILMDLRRTGLLLSFRGTEGGHALARAAEAISVGDILRATEGVLITTVRGRPTALASYRGVAGGLRDVWLSLDRAITEIVDRTTLADLLGSAGRSPTG</sequence>
<name>A0ABQ4F216_9ACTN</name>
<evidence type="ECO:0008006" key="5">
    <source>
        <dbReference type="Google" id="ProtNLM"/>
    </source>
</evidence>
<accession>A0ABQ4F216</accession>
<organism evidence="3 4">
    <name type="scientific">Plantactinospora mayteni</name>
    <dbReference type="NCBI Taxonomy" id="566021"/>
    <lineage>
        <taxon>Bacteria</taxon>
        <taxon>Bacillati</taxon>
        <taxon>Actinomycetota</taxon>
        <taxon>Actinomycetes</taxon>
        <taxon>Micromonosporales</taxon>
        <taxon>Micromonosporaceae</taxon>
        <taxon>Plantactinospora</taxon>
    </lineage>
</organism>
<evidence type="ECO:0000256" key="1">
    <source>
        <dbReference type="ARBA" id="ARBA00023125"/>
    </source>
</evidence>